<proteinExistence type="predicted"/>
<sequence length="58" mass="6454">MGEVVNLRMARKAKKREEAEAQAATNRVAFGRTKAQRQADAQEKARIAKLLDGAKRES</sequence>
<dbReference type="AlphaFoldDB" id="A0A4Q1KKR2"/>
<dbReference type="OrthoDB" id="7173889at2"/>
<dbReference type="Pfam" id="PF13770">
    <property type="entry name" value="DUF4169"/>
    <property type="match status" value="1"/>
</dbReference>
<dbReference type="InterPro" id="IPR025227">
    <property type="entry name" value="DUF4169"/>
</dbReference>
<reference evidence="2" key="1">
    <citation type="submission" date="2019-01" db="EMBL/GenBank/DDBJ databases">
        <title>Cytophagaceae bacterium strain CAR-16.</title>
        <authorList>
            <person name="Chen W.-M."/>
        </authorList>
    </citation>
    <scope>NUCLEOTIDE SEQUENCE [LARGE SCALE GENOMIC DNA]</scope>
    <source>
        <strain evidence="2">CHR27</strain>
    </source>
</reference>
<evidence type="ECO:0000313" key="1">
    <source>
        <dbReference type="EMBL" id="RXR29779.1"/>
    </source>
</evidence>
<dbReference type="RefSeq" id="WP_129403318.1">
    <property type="nucleotide sequence ID" value="NZ_SBKP01000003.1"/>
</dbReference>
<protein>
    <submittedName>
        <fullName evidence="1">DUF4169 family protein</fullName>
    </submittedName>
</protein>
<dbReference type="EMBL" id="SBKP01000003">
    <property type="protein sequence ID" value="RXR29779.1"/>
    <property type="molecule type" value="Genomic_DNA"/>
</dbReference>
<evidence type="ECO:0000313" key="2">
    <source>
        <dbReference type="Proteomes" id="UP000290958"/>
    </source>
</evidence>
<keyword evidence="2" id="KW-1185">Reference proteome</keyword>
<comment type="caution">
    <text evidence="1">The sequence shown here is derived from an EMBL/GenBank/DDBJ whole genome shotgun (WGS) entry which is preliminary data.</text>
</comment>
<name>A0A4Q1KKR2_9SPHN</name>
<dbReference type="Proteomes" id="UP000290958">
    <property type="component" value="Unassembled WGS sequence"/>
</dbReference>
<gene>
    <name evidence="1" type="ORF">EQG66_04300</name>
</gene>
<organism evidence="1 2">
    <name type="scientific">Sphingobium fluviale</name>
    <dbReference type="NCBI Taxonomy" id="2506423"/>
    <lineage>
        <taxon>Bacteria</taxon>
        <taxon>Pseudomonadati</taxon>
        <taxon>Pseudomonadota</taxon>
        <taxon>Alphaproteobacteria</taxon>
        <taxon>Sphingomonadales</taxon>
        <taxon>Sphingomonadaceae</taxon>
        <taxon>Sphingobium</taxon>
    </lineage>
</organism>
<accession>A0A4Q1KKR2</accession>